<feature type="region of interest" description="Disordered" evidence="6">
    <location>
        <begin position="386"/>
        <end position="432"/>
    </location>
</feature>
<reference evidence="8" key="1">
    <citation type="submission" date="2020-05" db="EMBL/GenBank/DDBJ databases">
        <title>Phylogenomic resolution of chytrid fungi.</title>
        <authorList>
            <person name="Stajich J.E."/>
            <person name="Amses K."/>
            <person name="Simmons R."/>
            <person name="Seto K."/>
            <person name="Myers J."/>
            <person name="Bonds A."/>
            <person name="Quandt C.A."/>
            <person name="Barry K."/>
            <person name="Liu P."/>
            <person name="Grigoriev I."/>
            <person name="Longcore J.E."/>
            <person name="James T.Y."/>
        </authorList>
    </citation>
    <scope>NUCLEOTIDE SEQUENCE</scope>
    <source>
        <strain evidence="8">JEL0318</strain>
    </source>
</reference>
<dbReference type="PROSITE" id="PS00058">
    <property type="entry name" value="DNA_MISMATCH_REPAIR_1"/>
    <property type="match status" value="1"/>
</dbReference>
<dbReference type="CDD" id="cd16926">
    <property type="entry name" value="HATPase_MutL-MLH-PMS-like"/>
    <property type="match status" value="1"/>
</dbReference>
<keyword evidence="3" id="KW-0227">DNA damage</keyword>
<dbReference type="Pfam" id="PF16413">
    <property type="entry name" value="Mlh1_C"/>
    <property type="match status" value="1"/>
</dbReference>
<dbReference type="GO" id="GO:0030983">
    <property type="term" value="F:mismatched DNA binding"/>
    <property type="evidence" value="ECO:0007669"/>
    <property type="project" value="InterPro"/>
</dbReference>
<evidence type="ECO:0000313" key="8">
    <source>
        <dbReference type="EMBL" id="KAJ3052664.1"/>
    </source>
</evidence>
<dbReference type="FunFam" id="3.30.230.10:FF:000014">
    <property type="entry name" value="DNA mismatch repair protein Mlh1"/>
    <property type="match status" value="1"/>
</dbReference>
<accession>A0AAD5X5D4</accession>
<dbReference type="NCBIfam" id="TIGR00585">
    <property type="entry name" value="mutl"/>
    <property type="match status" value="1"/>
</dbReference>
<keyword evidence="5" id="KW-0539">Nucleus</keyword>
<proteinExistence type="inferred from homology"/>
<dbReference type="PANTHER" id="PTHR10073">
    <property type="entry name" value="DNA MISMATCH REPAIR PROTEIN MLH, PMS, MUTL"/>
    <property type="match status" value="1"/>
</dbReference>
<comment type="subcellular location">
    <subcellularLocation>
        <location evidence="1">Nucleus</location>
    </subcellularLocation>
</comment>
<dbReference type="InterPro" id="IPR013507">
    <property type="entry name" value="DNA_mismatch_S5_2-like"/>
</dbReference>
<dbReference type="InterPro" id="IPR032189">
    <property type="entry name" value="Mlh1_C"/>
</dbReference>
<comment type="similarity">
    <text evidence="2">Belongs to the DNA mismatch repair MutL/HexB family.</text>
</comment>
<dbReference type="Pfam" id="PF13589">
    <property type="entry name" value="HATPase_c_3"/>
    <property type="match status" value="1"/>
</dbReference>
<evidence type="ECO:0000256" key="4">
    <source>
        <dbReference type="ARBA" id="ARBA00023204"/>
    </source>
</evidence>
<evidence type="ECO:0000313" key="9">
    <source>
        <dbReference type="Proteomes" id="UP001212841"/>
    </source>
</evidence>
<comment type="caution">
    <text evidence="8">The sequence shown here is derived from an EMBL/GenBank/DDBJ whole genome shotgun (WGS) entry which is preliminary data.</text>
</comment>
<dbReference type="GO" id="GO:0006298">
    <property type="term" value="P:mismatch repair"/>
    <property type="evidence" value="ECO:0007669"/>
    <property type="project" value="InterPro"/>
</dbReference>
<evidence type="ECO:0000259" key="7">
    <source>
        <dbReference type="SMART" id="SM01340"/>
    </source>
</evidence>
<organism evidence="8 9">
    <name type="scientific">Rhizophlyctis rosea</name>
    <dbReference type="NCBI Taxonomy" id="64517"/>
    <lineage>
        <taxon>Eukaryota</taxon>
        <taxon>Fungi</taxon>
        <taxon>Fungi incertae sedis</taxon>
        <taxon>Chytridiomycota</taxon>
        <taxon>Chytridiomycota incertae sedis</taxon>
        <taxon>Chytridiomycetes</taxon>
        <taxon>Rhizophlyctidales</taxon>
        <taxon>Rhizophlyctidaceae</taxon>
        <taxon>Rhizophlyctis</taxon>
    </lineage>
</organism>
<dbReference type="GO" id="GO:0016887">
    <property type="term" value="F:ATP hydrolysis activity"/>
    <property type="evidence" value="ECO:0007669"/>
    <property type="project" value="InterPro"/>
</dbReference>
<dbReference type="InterPro" id="IPR020568">
    <property type="entry name" value="Ribosomal_Su5_D2-typ_SF"/>
</dbReference>
<feature type="domain" description="DNA mismatch repair protein S5" evidence="7">
    <location>
        <begin position="189"/>
        <end position="330"/>
    </location>
</feature>
<feature type="region of interest" description="Disordered" evidence="6">
    <location>
        <begin position="673"/>
        <end position="698"/>
    </location>
</feature>
<dbReference type="Gene3D" id="3.30.230.10">
    <property type="match status" value="1"/>
</dbReference>
<evidence type="ECO:0000256" key="1">
    <source>
        <dbReference type="ARBA" id="ARBA00004123"/>
    </source>
</evidence>
<dbReference type="Proteomes" id="UP001212841">
    <property type="component" value="Unassembled WGS sequence"/>
</dbReference>
<sequence length="747" mass="83393">MIENSLDAGSTSIQILVKDGGLKLLQIQDNGHGIEKDDLPLVCERFATSKLKQYEDLESIATYGFRGEALASISYVAHVTLTTKTAASPCAWRASYSDGKMVPPKPGSSADPKPCAGNNGTQIMVEDLFYNVVTRRKALKSPADEYNRILDVVQRYAIHNSSVSFSCKKQGSNTADVHTLVSSTTLDNIRTVFGAAIAKELLSLAHTDDNLKFNLSGYISNANFNTKKMTFLLFINRRYDDLFPLAAELHIHSVFVSSDRSVDSSNLKRAIEGIYTTYLPKGTHPFVYMSLGLAPHNVDVNVHPTKQEVHFLNEDKVIGSVCAAIQNCLASANQSRTFYTQTFLPGAAPPSIPDMLKPKTPGQGKAPEHKLVRTDSRARTLDAFITPSQQASSQPYHQRVTDSANEQRKRLRPAGDEADGPEESNLPIAKRDKGKGRIIEANDEDVVMVDEEQTGDDMLIDTQPSRSNGMREYIEVRLGSVLDLRQEVRDASHSGLTSLFREHTFVGFVDDNLALVQYQTKLYMVNTIELSKELFYQLALKGFSNFGFIHLSHPAPIYDLVMTALEEEDLSEWGEGMPSKEVIAKQIVAQLIQRSEMLLEYFSMTITPDGEVQTLPIMLRGYLPNWSKLPLFLLKLGSEVEWDTEMDCFRTFSRELADFYAVEPPIIEDEKDQDTEAMHEEGGAGNLEDAEASKPEHKETTEYRHMIEHIIFPAFRAHLMTPTSVATNGTVLQLANLPDLYRVFERC</sequence>
<dbReference type="SUPFAM" id="SSF55874">
    <property type="entry name" value="ATPase domain of HSP90 chaperone/DNA topoisomerase II/histidine kinase"/>
    <property type="match status" value="1"/>
</dbReference>
<dbReference type="SMART" id="SM01340">
    <property type="entry name" value="DNA_mis_repair"/>
    <property type="match status" value="1"/>
</dbReference>
<dbReference type="Pfam" id="PF01119">
    <property type="entry name" value="DNA_mis_repair"/>
    <property type="match status" value="1"/>
</dbReference>
<evidence type="ECO:0000256" key="6">
    <source>
        <dbReference type="SAM" id="MobiDB-lite"/>
    </source>
</evidence>
<keyword evidence="4" id="KW-0234">DNA repair</keyword>
<dbReference type="InterPro" id="IPR014721">
    <property type="entry name" value="Ribsml_uS5_D2-typ_fold_subgr"/>
</dbReference>
<feature type="compositionally biased region" description="Polar residues" evidence="6">
    <location>
        <begin position="386"/>
        <end position="404"/>
    </location>
</feature>
<dbReference type="InterPro" id="IPR038973">
    <property type="entry name" value="MutL/Mlh/Pms-like"/>
</dbReference>
<dbReference type="GO" id="GO:0032389">
    <property type="term" value="C:MutLalpha complex"/>
    <property type="evidence" value="ECO:0007669"/>
    <property type="project" value="TreeGrafter"/>
</dbReference>
<dbReference type="GO" id="GO:0140664">
    <property type="term" value="F:ATP-dependent DNA damage sensor activity"/>
    <property type="evidence" value="ECO:0007669"/>
    <property type="project" value="InterPro"/>
</dbReference>
<evidence type="ECO:0000256" key="3">
    <source>
        <dbReference type="ARBA" id="ARBA00022763"/>
    </source>
</evidence>
<name>A0AAD5X5D4_9FUNG</name>
<protein>
    <submittedName>
        <fullName evidence="8">DNA mismatch repair protein</fullName>
    </submittedName>
</protein>
<dbReference type="SUPFAM" id="SSF54211">
    <property type="entry name" value="Ribosomal protein S5 domain 2-like"/>
    <property type="match status" value="2"/>
</dbReference>
<evidence type="ECO:0000256" key="5">
    <source>
        <dbReference type="ARBA" id="ARBA00023242"/>
    </source>
</evidence>
<dbReference type="PANTHER" id="PTHR10073:SF12">
    <property type="entry name" value="DNA MISMATCH REPAIR PROTEIN MLH1"/>
    <property type="match status" value="1"/>
</dbReference>
<dbReference type="FunFam" id="3.30.565.10:FF:000109">
    <property type="entry name" value="Related to MLH1-DNA mismatch repair protein"/>
    <property type="match status" value="1"/>
</dbReference>
<dbReference type="EMBL" id="JADGJD010000277">
    <property type="protein sequence ID" value="KAJ3052664.1"/>
    <property type="molecule type" value="Genomic_DNA"/>
</dbReference>
<keyword evidence="9" id="KW-1185">Reference proteome</keyword>
<gene>
    <name evidence="8" type="primary">MLH1</name>
    <name evidence="8" type="ORF">HK097_005902</name>
</gene>
<dbReference type="AlphaFoldDB" id="A0AAD5X5D4"/>
<dbReference type="InterPro" id="IPR002099">
    <property type="entry name" value="MutL/Mlh/PMS"/>
</dbReference>
<dbReference type="GO" id="GO:0005524">
    <property type="term" value="F:ATP binding"/>
    <property type="evidence" value="ECO:0007669"/>
    <property type="project" value="InterPro"/>
</dbReference>
<dbReference type="InterPro" id="IPR036890">
    <property type="entry name" value="HATPase_C_sf"/>
</dbReference>
<dbReference type="InterPro" id="IPR014762">
    <property type="entry name" value="DNA_mismatch_repair_CS"/>
</dbReference>
<evidence type="ECO:0000256" key="2">
    <source>
        <dbReference type="ARBA" id="ARBA00006082"/>
    </source>
</evidence>
<dbReference type="Gene3D" id="3.30.565.10">
    <property type="entry name" value="Histidine kinase-like ATPase, C-terminal domain"/>
    <property type="match status" value="1"/>
</dbReference>